<name>A0A7X4YL10_9BACL</name>
<organism evidence="5 6">
    <name type="scientific">Paenibacillus sacheonensis</name>
    <dbReference type="NCBI Taxonomy" id="742054"/>
    <lineage>
        <taxon>Bacteria</taxon>
        <taxon>Bacillati</taxon>
        <taxon>Bacillota</taxon>
        <taxon>Bacilli</taxon>
        <taxon>Bacillales</taxon>
        <taxon>Paenibacillaceae</taxon>
        <taxon>Paenibacillus</taxon>
    </lineage>
</organism>
<dbReference type="Pfam" id="PF12802">
    <property type="entry name" value="MarR_2"/>
    <property type="match status" value="1"/>
</dbReference>
<dbReference type="InterPro" id="IPR036388">
    <property type="entry name" value="WH-like_DNA-bd_sf"/>
</dbReference>
<dbReference type="InterPro" id="IPR036390">
    <property type="entry name" value="WH_DNA-bd_sf"/>
</dbReference>
<evidence type="ECO:0000256" key="1">
    <source>
        <dbReference type="ARBA" id="ARBA00023015"/>
    </source>
</evidence>
<evidence type="ECO:0000313" key="5">
    <source>
        <dbReference type="EMBL" id="NBC68333.1"/>
    </source>
</evidence>
<evidence type="ECO:0000256" key="2">
    <source>
        <dbReference type="ARBA" id="ARBA00023125"/>
    </source>
</evidence>
<sequence length="150" mass="17159">MDNKELFHQAVSFITAVHQVTFDMTKDFELGDITPVQYGMLEYIAVSQPVTLSEISECKHISMPNTSRELKKLTDRGLCEKFDAPEDKRKQYIRLSAVGQSFMNAAFAHMEKEFQYRLRHSTEADLKRIAEAMQVLQESLFQEGFKSGGA</sequence>
<dbReference type="EMBL" id="JAAAMU010000002">
    <property type="protein sequence ID" value="NBC68333.1"/>
    <property type="molecule type" value="Genomic_DNA"/>
</dbReference>
<proteinExistence type="predicted"/>
<keyword evidence="1" id="KW-0805">Transcription regulation</keyword>
<evidence type="ECO:0000259" key="4">
    <source>
        <dbReference type="PROSITE" id="PS50995"/>
    </source>
</evidence>
<gene>
    <name evidence="5" type="ORF">GT003_04895</name>
</gene>
<dbReference type="OrthoDB" id="2314798at2"/>
<protein>
    <submittedName>
        <fullName evidence="5">MarR family transcriptional regulator</fullName>
    </submittedName>
</protein>
<dbReference type="PROSITE" id="PS50995">
    <property type="entry name" value="HTH_MARR_2"/>
    <property type="match status" value="1"/>
</dbReference>
<reference evidence="5 6" key="1">
    <citation type="submission" date="2020-01" db="EMBL/GenBank/DDBJ databases">
        <title>Paenibacillus soybeanensis sp. nov. isolated from the nodules of soybean (Glycine max(L.) Merr).</title>
        <authorList>
            <person name="Wang H."/>
        </authorList>
    </citation>
    <scope>NUCLEOTIDE SEQUENCE [LARGE SCALE GENOMIC DNA]</scope>
    <source>
        <strain evidence="5 6">DSM 23054</strain>
    </source>
</reference>
<feature type="domain" description="HTH marR-type" evidence="4">
    <location>
        <begin position="3"/>
        <end position="138"/>
    </location>
</feature>
<accession>A0A7X4YL10</accession>
<dbReference type="SUPFAM" id="SSF46785">
    <property type="entry name" value="Winged helix' DNA-binding domain"/>
    <property type="match status" value="1"/>
</dbReference>
<keyword evidence="2" id="KW-0238">DNA-binding</keyword>
<keyword evidence="6" id="KW-1185">Reference proteome</keyword>
<keyword evidence="3" id="KW-0804">Transcription</keyword>
<dbReference type="PANTHER" id="PTHR42756:SF1">
    <property type="entry name" value="TRANSCRIPTIONAL REPRESSOR OF EMRAB OPERON"/>
    <property type="match status" value="1"/>
</dbReference>
<dbReference type="GO" id="GO:0003677">
    <property type="term" value="F:DNA binding"/>
    <property type="evidence" value="ECO:0007669"/>
    <property type="project" value="UniProtKB-KW"/>
</dbReference>
<dbReference type="GO" id="GO:0003700">
    <property type="term" value="F:DNA-binding transcription factor activity"/>
    <property type="evidence" value="ECO:0007669"/>
    <property type="project" value="InterPro"/>
</dbReference>
<dbReference type="AlphaFoldDB" id="A0A7X4YL10"/>
<dbReference type="Gene3D" id="1.10.10.10">
    <property type="entry name" value="Winged helix-like DNA-binding domain superfamily/Winged helix DNA-binding domain"/>
    <property type="match status" value="1"/>
</dbReference>
<comment type="caution">
    <text evidence="5">The sequence shown here is derived from an EMBL/GenBank/DDBJ whole genome shotgun (WGS) entry which is preliminary data.</text>
</comment>
<evidence type="ECO:0000256" key="3">
    <source>
        <dbReference type="ARBA" id="ARBA00023163"/>
    </source>
</evidence>
<evidence type="ECO:0000313" key="6">
    <source>
        <dbReference type="Proteomes" id="UP000558113"/>
    </source>
</evidence>
<dbReference type="InterPro" id="IPR000835">
    <property type="entry name" value="HTH_MarR-typ"/>
</dbReference>
<dbReference type="PANTHER" id="PTHR42756">
    <property type="entry name" value="TRANSCRIPTIONAL REGULATOR, MARR"/>
    <property type="match status" value="1"/>
</dbReference>
<dbReference type="SMART" id="SM00347">
    <property type="entry name" value="HTH_MARR"/>
    <property type="match status" value="1"/>
</dbReference>
<dbReference type="Proteomes" id="UP000558113">
    <property type="component" value="Unassembled WGS sequence"/>
</dbReference>
<dbReference type="RefSeq" id="WP_161695020.1">
    <property type="nucleotide sequence ID" value="NZ_JAAAMU010000002.1"/>
</dbReference>